<evidence type="ECO:0000313" key="3">
    <source>
        <dbReference type="Proteomes" id="UP001597085"/>
    </source>
</evidence>
<evidence type="ECO:0000256" key="1">
    <source>
        <dbReference type="SAM" id="MobiDB-lite"/>
    </source>
</evidence>
<evidence type="ECO:0000313" key="2">
    <source>
        <dbReference type="EMBL" id="MFD1598030.1"/>
    </source>
</evidence>
<comment type="caution">
    <text evidence="2">The sequence shown here is derived from an EMBL/GenBank/DDBJ whole genome shotgun (WGS) entry which is preliminary data.</text>
</comment>
<accession>A0ABD6CJQ7</accession>
<gene>
    <name evidence="2" type="ORF">ACFSBX_03550</name>
</gene>
<organism evidence="2 3">
    <name type="scientific">Halobellus rarus</name>
    <dbReference type="NCBI Taxonomy" id="1126237"/>
    <lineage>
        <taxon>Archaea</taxon>
        <taxon>Methanobacteriati</taxon>
        <taxon>Methanobacteriota</taxon>
        <taxon>Stenosarchaea group</taxon>
        <taxon>Halobacteria</taxon>
        <taxon>Halobacteriales</taxon>
        <taxon>Haloferacaceae</taxon>
        <taxon>Halobellus</taxon>
    </lineage>
</organism>
<feature type="compositionally biased region" description="Acidic residues" evidence="1">
    <location>
        <begin position="497"/>
        <end position="578"/>
    </location>
</feature>
<feature type="region of interest" description="Disordered" evidence="1">
    <location>
        <begin position="303"/>
        <end position="322"/>
    </location>
</feature>
<sequence>MKRTQLLAILVAVGLAVGSVPGAALAVGAADLGGGAGVVAQADGNESATSNGSATTGQQLATIIEITDDEVSGDVEAASLEAAFEDANESERAELLAERAASLREQANETVTAQREATAAYDAGDLSRTAYAQRLAVLSSRANTIDRGFEWLDDRAVDVSALELRAVGYDRSGNEAARDRLADLTSVGASALLAQYSGVQRGEFTLETENGLSIEVENEDGERSREFERDQPGDGTFLVNQSDALAAATASLSTDVDGEWTLRSVDRDEDDGYFEFEFAFVGNETTGEAEVSVDGETGEVFELEEELEPRERDDDEDDEADETPLSIGIVDGAAEPGANVTLAVTAAGEPVEGATVELGDRTVGTTDADGRITVTLPDDEEVEIEIEDGEREGELELRLRSISAEERADAEIRERLTVDGSVDNGTVTVSVGYDGEGVADVTVLAGGERVGTTGENGTLSFAAPSTGDDELDVTLVKGAFEAELEFEVGADGALALDEVDVEERDVDDREREDDEEDDAEDGGDAEDDADDTGDAEDDADDTGDAEGDAEDGDDAEDADDAEDDADDTDGVEDGEETLGIDVVSGNLAPGATVTLEVTDGDGAVAGADVEIDDEGVGSTDVDGQLTVTLPDADEVEIVVEDGDREGELEFEFDESDADDGSEETDGDESDDSEEADEDDDREGDE</sequence>
<dbReference type="AlphaFoldDB" id="A0ABD6CJQ7"/>
<dbReference type="RefSeq" id="WP_256420038.1">
    <property type="nucleotide sequence ID" value="NZ_JANHDI010000001.1"/>
</dbReference>
<name>A0ABD6CJQ7_9EURY</name>
<feature type="region of interest" description="Disordered" evidence="1">
    <location>
        <begin position="643"/>
        <end position="685"/>
    </location>
</feature>
<keyword evidence="3" id="KW-1185">Reference proteome</keyword>
<reference evidence="2 3" key="1">
    <citation type="journal article" date="2019" name="Int. J. Syst. Evol. Microbiol.">
        <title>The Global Catalogue of Microorganisms (GCM) 10K type strain sequencing project: providing services to taxonomists for standard genome sequencing and annotation.</title>
        <authorList>
            <consortium name="The Broad Institute Genomics Platform"/>
            <consortium name="The Broad Institute Genome Sequencing Center for Infectious Disease"/>
            <person name="Wu L."/>
            <person name="Ma J."/>
        </authorList>
    </citation>
    <scope>NUCLEOTIDE SEQUENCE [LARGE SCALE GENOMIC DNA]</scope>
    <source>
        <strain evidence="2 3">CGMCC 1.12121</strain>
    </source>
</reference>
<dbReference type="Proteomes" id="UP001597085">
    <property type="component" value="Unassembled WGS sequence"/>
</dbReference>
<proteinExistence type="predicted"/>
<protein>
    <submittedName>
        <fullName evidence="2">DUF4198 domain-containing protein</fullName>
    </submittedName>
</protein>
<feature type="region of interest" description="Disordered" evidence="1">
    <location>
        <begin position="494"/>
        <end position="585"/>
    </location>
</feature>
<dbReference type="EMBL" id="JBHUDK010000003">
    <property type="protein sequence ID" value="MFD1598030.1"/>
    <property type="molecule type" value="Genomic_DNA"/>
</dbReference>